<feature type="region of interest" description="Disordered" evidence="1">
    <location>
        <begin position="32"/>
        <end position="54"/>
    </location>
</feature>
<evidence type="ECO:0000256" key="1">
    <source>
        <dbReference type="SAM" id="MobiDB-lite"/>
    </source>
</evidence>
<proteinExistence type="predicted"/>
<keyword evidence="3" id="KW-1185">Reference proteome</keyword>
<reference evidence="2 3" key="1">
    <citation type="submission" date="2024-01" db="EMBL/GenBank/DDBJ databases">
        <title>Genome assemblies of Stephania.</title>
        <authorList>
            <person name="Yang L."/>
        </authorList>
    </citation>
    <scope>NUCLEOTIDE SEQUENCE [LARGE SCALE GENOMIC DNA]</scope>
    <source>
        <strain evidence="2">JXDWG</strain>
        <tissue evidence="2">Leaf</tissue>
    </source>
</reference>
<comment type="caution">
    <text evidence="2">The sequence shown here is derived from an EMBL/GenBank/DDBJ whole genome shotgun (WGS) entry which is preliminary data.</text>
</comment>
<evidence type="ECO:0000313" key="3">
    <source>
        <dbReference type="Proteomes" id="UP001419268"/>
    </source>
</evidence>
<feature type="region of interest" description="Disordered" evidence="1">
    <location>
        <begin position="1"/>
        <end position="20"/>
    </location>
</feature>
<protein>
    <submittedName>
        <fullName evidence="2">Uncharacterized protein</fullName>
    </submittedName>
</protein>
<organism evidence="2 3">
    <name type="scientific">Stephania cephalantha</name>
    <dbReference type="NCBI Taxonomy" id="152367"/>
    <lineage>
        <taxon>Eukaryota</taxon>
        <taxon>Viridiplantae</taxon>
        <taxon>Streptophyta</taxon>
        <taxon>Embryophyta</taxon>
        <taxon>Tracheophyta</taxon>
        <taxon>Spermatophyta</taxon>
        <taxon>Magnoliopsida</taxon>
        <taxon>Ranunculales</taxon>
        <taxon>Menispermaceae</taxon>
        <taxon>Menispermoideae</taxon>
        <taxon>Cissampelideae</taxon>
        <taxon>Stephania</taxon>
    </lineage>
</organism>
<name>A0AAP0EBR6_9MAGN</name>
<dbReference type="AlphaFoldDB" id="A0AAP0EBR6"/>
<accession>A0AAP0EBR6</accession>
<dbReference type="EMBL" id="JBBNAG010000012">
    <property type="protein sequence ID" value="KAK9089165.1"/>
    <property type="molecule type" value="Genomic_DNA"/>
</dbReference>
<dbReference type="Proteomes" id="UP001419268">
    <property type="component" value="Unassembled WGS sequence"/>
</dbReference>
<sequence length="239" mass="25670">MVALQQADGSGCAGGQRGAAAPGNLEHGRLAAVAAARSSGSGEPRTWTTSGGSGAVNGMEQRYLKLRTPSKARTSKIPSRLNIRLLLWLPLEFSRAATQVSQRTEQISTPYLHRVVEIHRIAPLVEERSVRQRATVPLPLPSRRRCRVDAAVAATRRRSSRRCRLLAGVLRGVAPPLAPESPPAAIVATASPSLRYLPMHPRRRASSSAPPIRRLLVAIRRALPIATSRGLTRAAAAHP</sequence>
<evidence type="ECO:0000313" key="2">
    <source>
        <dbReference type="EMBL" id="KAK9089165.1"/>
    </source>
</evidence>
<feature type="compositionally biased region" description="Low complexity" evidence="1">
    <location>
        <begin position="32"/>
        <end position="42"/>
    </location>
</feature>
<gene>
    <name evidence="2" type="ORF">Scep_028247</name>
</gene>